<evidence type="ECO:0000259" key="3">
    <source>
        <dbReference type="PROSITE" id="PS50110"/>
    </source>
</evidence>
<sequence length="121" mass="13649">MKTILLVENDPFIAGVYGKKFRKEGYQVDIANNGQMALEKIKHHYPDVLVLDTVLPKMDGWNLLKRIRNDLGLKNLKVIILSNAAYKDCAKDVSSLGVEKYFLKAEKTSQELALSIAEVLK</sequence>
<gene>
    <name evidence="4" type="ORF">A2730_00580</name>
</gene>
<evidence type="ECO:0000256" key="2">
    <source>
        <dbReference type="PROSITE-ProRule" id="PRU00169"/>
    </source>
</evidence>
<dbReference type="STRING" id="1802202.A2730_00580"/>
<feature type="domain" description="Response regulatory" evidence="3">
    <location>
        <begin position="3"/>
        <end position="119"/>
    </location>
</feature>
<proteinExistence type="predicted"/>
<dbReference type="Pfam" id="PF00072">
    <property type="entry name" value="Response_reg"/>
    <property type="match status" value="1"/>
</dbReference>
<organism evidence="4 5">
    <name type="scientific">Candidatus Staskawiczbacteria bacterium RIFCSPHIGHO2_01_FULL_39_25</name>
    <dbReference type="NCBI Taxonomy" id="1802202"/>
    <lineage>
        <taxon>Bacteria</taxon>
        <taxon>Candidatus Staskawicziibacteriota</taxon>
    </lineage>
</organism>
<dbReference type="SUPFAM" id="SSF52172">
    <property type="entry name" value="CheY-like"/>
    <property type="match status" value="1"/>
</dbReference>
<dbReference type="Proteomes" id="UP000176855">
    <property type="component" value="Unassembled WGS sequence"/>
</dbReference>
<dbReference type="InterPro" id="IPR001789">
    <property type="entry name" value="Sig_transdc_resp-reg_receiver"/>
</dbReference>
<feature type="modified residue" description="4-aspartylphosphate" evidence="2">
    <location>
        <position position="52"/>
    </location>
</feature>
<comment type="caution">
    <text evidence="4">The sequence shown here is derived from an EMBL/GenBank/DDBJ whole genome shotgun (WGS) entry which is preliminary data.</text>
</comment>
<dbReference type="PANTHER" id="PTHR44591">
    <property type="entry name" value="STRESS RESPONSE REGULATOR PROTEIN 1"/>
    <property type="match status" value="1"/>
</dbReference>
<keyword evidence="1 2" id="KW-0597">Phosphoprotein</keyword>
<protein>
    <recommendedName>
        <fullName evidence="3">Response regulatory domain-containing protein</fullName>
    </recommendedName>
</protein>
<reference evidence="4 5" key="1">
    <citation type="journal article" date="2016" name="Nat. Commun.">
        <title>Thousands of microbial genomes shed light on interconnected biogeochemical processes in an aquifer system.</title>
        <authorList>
            <person name="Anantharaman K."/>
            <person name="Brown C.T."/>
            <person name="Hug L.A."/>
            <person name="Sharon I."/>
            <person name="Castelle C.J."/>
            <person name="Probst A.J."/>
            <person name="Thomas B.C."/>
            <person name="Singh A."/>
            <person name="Wilkins M.J."/>
            <person name="Karaoz U."/>
            <person name="Brodie E.L."/>
            <person name="Williams K.H."/>
            <person name="Hubbard S.S."/>
            <person name="Banfield J.F."/>
        </authorList>
    </citation>
    <scope>NUCLEOTIDE SEQUENCE [LARGE SCALE GENOMIC DNA]</scope>
</reference>
<accession>A0A1G2HMV3</accession>
<dbReference type="InterPro" id="IPR050595">
    <property type="entry name" value="Bact_response_regulator"/>
</dbReference>
<dbReference type="SMART" id="SM00448">
    <property type="entry name" value="REC"/>
    <property type="match status" value="1"/>
</dbReference>
<dbReference type="Gene3D" id="3.40.50.2300">
    <property type="match status" value="1"/>
</dbReference>
<dbReference type="InterPro" id="IPR011006">
    <property type="entry name" value="CheY-like_superfamily"/>
</dbReference>
<dbReference type="AlphaFoldDB" id="A0A1G2HMV3"/>
<evidence type="ECO:0000256" key="1">
    <source>
        <dbReference type="ARBA" id="ARBA00022553"/>
    </source>
</evidence>
<dbReference type="GO" id="GO:0000160">
    <property type="term" value="P:phosphorelay signal transduction system"/>
    <property type="evidence" value="ECO:0007669"/>
    <property type="project" value="InterPro"/>
</dbReference>
<evidence type="ECO:0000313" key="4">
    <source>
        <dbReference type="EMBL" id="OGZ63773.1"/>
    </source>
</evidence>
<dbReference type="PROSITE" id="PS50110">
    <property type="entry name" value="RESPONSE_REGULATORY"/>
    <property type="match status" value="1"/>
</dbReference>
<evidence type="ECO:0000313" key="5">
    <source>
        <dbReference type="Proteomes" id="UP000176855"/>
    </source>
</evidence>
<dbReference type="CDD" id="cd00156">
    <property type="entry name" value="REC"/>
    <property type="match status" value="1"/>
</dbReference>
<dbReference type="PANTHER" id="PTHR44591:SF3">
    <property type="entry name" value="RESPONSE REGULATORY DOMAIN-CONTAINING PROTEIN"/>
    <property type="match status" value="1"/>
</dbReference>
<name>A0A1G2HMV3_9BACT</name>
<dbReference type="EMBL" id="MHOO01000011">
    <property type="protein sequence ID" value="OGZ63773.1"/>
    <property type="molecule type" value="Genomic_DNA"/>
</dbReference>